<protein>
    <submittedName>
        <fullName evidence="2">Uncharacterized protein</fullName>
    </submittedName>
</protein>
<organism evidence="2 3">
    <name type="scientific">Streptomyces eurocidicus</name>
    <name type="common">Streptoverticillium eurocidicus</name>
    <dbReference type="NCBI Taxonomy" id="66423"/>
    <lineage>
        <taxon>Bacteria</taxon>
        <taxon>Bacillati</taxon>
        <taxon>Actinomycetota</taxon>
        <taxon>Actinomycetes</taxon>
        <taxon>Kitasatosporales</taxon>
        <taxon>Streptomycetaceae</taxon>
        <taxon>Streptomyces</taxon>
    </lineage>
</organism>
<proteinExistence type="predicted"/>
<dbReference type="Gene3D" id="1.10.10.10">
    <property type="entry name" value="Winged helix-like DNA-binding domain superfamily/Winged helix DNA-binding domain"/>
    <property type="match status" value="1"/>
</dbReference>
<dbReference type="Proteomes" id="UP000528608">
    <property type="component" value="Unassembled WGS sequence"/>
</dbReference>
<evidence type="ECO:0000256" key="1">
    <source>
        <dbReference type="SAM" id="MobiDB-lite"/>
    </source>
</evidence>
<name>A0A7W8F246_STREU</name>
<dbReference type="InterPro" id="IPR036388">
    <property type="entry name" value="WH-like_DNA-bd_sf"/>
</dbReference>
<gene>
    <name evidence="2" type="ORF">FHS36_003790</name>
</gene>
<accession>A0A7W8F246</accession>
<comment type="caution">
    <text evidence="2">The sequence shown here is derived from an EMBL/GenBank/DDBJ whole genome shotgun (WGS) entry which is preliminary data.</text>
</comment>
<reference evidence="2 3" key="1">
    <citation type="submission" date="2020-08" db="EMBL/GenBank/DDBJ databases">
        <title>Genomic Encyclopedia of Type Strains, Phase III (KMG-III): the genomes of soil and plant-associated and newly described type strains.</title>
        <authorList>
            <person name="Whitman W."/>
        </authorList>
    </citation>
    <scope>NUCLEOTIDE SEQUENCE [LARGE SCALE GENOMIC DNA]</scope>
    <source>
        <strain evidence="2 3">CECT 3259</strain>
    </source>
</reference>
<evidence type="ECO:0000313" key="3">
    <source>
        <dbReference type="Proteomes" id="UP000528608"/>
    </source>
</evidence>
<dbReference type="EMBL" id="JACHJF010000011">
    <property type="protein sequence ID" value="MBB5120348.1"/>
    <property type="molecule type" value="Genomic_DNA"/>
</dbReference>
<dbReference type="AlphaFoldDB" id="A0A7W8F246"/>
<evidence type="ECO:0000313" key="2">
    <source>
        <dbReference type="EMBL" id="MBB5120348.1"/>
    </source>
</evidence>
<dbReference type="RefSeq" id="WP_170127739.1">
    <property type="nucleotide sequence ID" value="NZ_LGUI01000005.1"/>
</dbReference>
<feature type="region of interest" description="Disordered" evidence="1">
    <location>
        <begin position="130"/>
        <end position="177"/>
    </location>
</feature>
<sequence length="177" mass="18712">MTQNWRSSPMAMVGEGAGVILTPEPPDLGAAAVRLDPWGCMSENDRRPGDDTAATGLRLLLLPAFELSRHGRRLRLPAGAQRLPAFLALSDRPQHRAVVAGRLWADLPGDRSAAALRTTLWQMRRAAPDLVTGHGPRATGHGPRATGHGPRRATGPVLFRVGGPARVGPVDPAAGGR</sequence>